<organism evidence="2 3">
    <name type="scientific">Ancylobacter dichloromethanicus</name>
    <dbReference type="NCBI Taxonomy" id="518825"/>
    <lineage>
        <taxon>Bacteria</taxon>
        <taxon>Pseudomonadati</taxon>
        <taxon>Pseudomonadota</taxon>
        <taxon>Alphaproteobacteria</taxon>
        <taxon>Hyphomicrobiales</taxon>
        <taxon>Xanthobacteraceae</taxon>
        <taxon>Ancylobacter</taxon>
    </lineage>
</organism>
<dbReference type="SMART" id="SM00530">
    <property type="entry name" value="HTH_XRE"/>
    <property type="match status" value="1"/>
</dbReference>
<feature type="domain" description="HTH cro/C1-type" evidence="1">
    <location>
        <begin position="14"/>
        <end position="67"/>
    </location>
</feature>
<comment type="caution">
    <text evidence="2">The sequence shown here is derived from an EMBL/GenBank/DDBJ whole genome shotgun (WGS) entry which is preliminary data.</text>
</comment>
<dbReference type="Gene3D" id="1.10.260.40">
    <property type="entry name" value="lambda repressor-like DNA-binding domains"/>
    <property type="match status" value="1"/>
</dbReference>
<protein>
    <recommendedName>
        <fullName evidence="1">HTH cro/C1-type domain-containing protein</fullName>
    </recommendedName>
</protein>
<proteinExistence type="predicted"/>
<dbReference type="PROSITE" id="PS50943">
    <property type="entry name" value="HTH_CROC1"/>
    <property type="match status" value="1"/>
</dbReference>
<dbReference type="InterPro" id="IPR010982">
    <property type="entry name" value="Lambda_DNA-bd_dom_sf"/>
</dbReference>
<dbReference type="GO" id="GO:0003677">
    <property type="term" value="F:DNA binding"/>
    <property type="evidence" value="ECO:0007669"/>
    <property type="project" value="InterPro"/>
</dbReference>
<gene>
    <name evidence="2" type="ORF">GCM10017643_37350</name>
</gene>
<dbReference type="Pfam" id="PF01381">
    <property type="entry name" value="HTH_3"/>
    <property type="match status" value="1"/>
</dbReference>
<accession>A0A9W6N131</accession>
<sequence length="88" mass="9404">MESANSAITPAQSRAARGLLDWSQSALAQASNLSESTVRDFEKGRRLPTVNNLAAIQRALEAAGVIFVDENGEGPGVRLKKERPEPSV</sequence>
<dbReference type="AlphaFoldDB" id="A0A9W6N131"/>
<name>A0A9W6N131_9HYPH</name>
<dbReference type="CDD" id="cd00093">
    <property type="entry name" value="HTH_XRE"/>
    <property type="match status" value="1"/>
</dbReference>
<reference evidence="2" key="2">
    <citation type="submission" date="2023-01" db="EMBL/GenBank/DDBJ databases">
        <authorList>
            <person name="Sun Q."/>
            <person name="Evtushenko L."/>
        </authorList>
    </citation>
    <scope>NUCLEOTIDE SEQUENCE</scope>
    <source>
        <strain evidence="2">VKM B-2484</strain>
    </source>
</reference>
<dbReference type="SUPFAM" id="SSF47413">
    <property type="entry name" value="lambda repressor-like DNA-binding domains"/>
    <property type="match status" value="1"/>
</dbReference>
<keyword evidence="3" id="KW-1185">Reference proteome</keyword>
<reference evidence="2" key="1">
    <citation type="journal article" date="2014" name="Int. J. Syst. Evol. Microbiol.">
        <title>Complete genome sequence of Corynebacterium casei LMG S-19264T (=DSM 44701T), isolated from a smear-ripened cheese.</title>
        <authorList>
            <consortium name="US DOE Joint Genome Institute (JGI-PGF)"/>
            <person name="Walter F."/>
            <person name="Albersmeier A."/>
            <person name="Kalinowski J."/>
            <person name="Ruckert C."/>
        </authorList>
    </citation>
    <scope>NUCLEOTIDE SEQUENCE</scope>
    <source>
        <strain evidence="2">VKM B-2484</strain>
    </source>
</reference>
<evidence type="ECO:0000259" key="1">
    <source>
        <dbReference type="PROSITE" id="PS50943"/>
    </source>
</evidence>
<dbReference type="EMBL" id="BSFJ01000030">
    <property type="protein sequence ID" value="GLK73617.1"/>
    <property type="molecule type" value="Genomic_DNA"/>
</dbReference>
<dbReference type="Proteomes" id="UP001143370">
    <property type="component" value="Unassembled WGS sequence"/>
</dbReference>
<evidence type="ECO:0000313" key="3">
    <source>
        <dbReference type="Proteomes" id="UP001143370"/>
    </source>
</evidence>
<evidence type="ECO:0000313" key="2">
    <source>
        <dbReference type="EMBL" id="GLK73617.1"/>
    </source>
</evidence>
<dbReference type="RefSeq" id="WP_213373628.1">
    <property type="nucleotide sequence ID" value="NZ_BSFJ01000030.1"/>
</dbReference>
<dbReference type="InterPro" id="IPR001387">
    <property type="entry name" value="Cro/C1-type_HTH"/>
</dbReference>